<organism evidence="1">
    <name type="scientific">bioreactor metagenome</name>
    <dbReference type="NCBI Taxonomy" id="1076179"/>
    <lineage>
        <taxon>unclassified sequences</taxon>
        <taxon>metagenomes</taxon>
        <taxon>ecological metagenomes</taxon>
    </lineage>
</organism>
<gene>
    <name evidence="1" type="ORF">SDC9_209518</name>
</gene>
<name>A0A645JE92_9ZZZZ</name>
<evidence type="ECO:0000313" key="1">
    <source>
        <dbReference type="EMBL" id="MPN61776.1"/>
    </source>
</evidence>
<reference evidence="1" key="1">
    <citation type="submission" date="2019-08" db="EMBL/GenBank/DDBJ databases">
        <authorList>
            <person name="Kucharzyk K."/>
            <person name="Murdoch R.W."/>
            <person name="Higgins S."/>
            <person name="Loffler F."/>
        </authorList>
    </citation>
    <scope>NUCLEOTIDE SEQUENCE</scope>
</reference>
<dbReference type="EMBL" id="VSSQ01138868">
    <property type="protein sequence ID" value="MPN61776.1"/>
    <property type="molecule type" value="Genomic_DNA"/>
</dbReference>
<accession>A0A645JE92</accession>
<comment type="caution">
    <text evidence="1">The sequence shown here is derived from an EMBL/GenBank/DDBJ whole genome shotgun (WGS) entry which is preliminary data.</text>
</comment>
<proteinExistence type="predicted"/>
<dbReference type="AlphaFoldDB" id="A0A645JE92"/>
<sequence>MDALVHERSAAVQCPRAAPGAFRIIFLLPVPADRGPDQDRIAETSRLHGFPRRACGGGIAGGKNG</sequence>
<protein>
    <submittedName>
        <fullName evidence="1">Uncharacterized protein</fullName>
    </submittedName>
</protein>